<dbReference type="InterPro" id="IPR041916">
    <property type="entry name" value="Anti_sigma_zinc_sf"/>
</dbReference>
<proteinExistence type="inferred from homology"/>
<comment type="similarity">
    <text evidence="1">Belongs to the zinc-associated anti-sigma factor (ZAS) superfamily. Anti-sigma-W factor family.</text>
</comment>
<organism evidence="4 5">
    <name type="scientific">Pelotomaculum schinkii</name>
    <dbReference type="NCBI Taxonomy" id="78350"/>
    <lineage>
        <taxon>Bacteria</taxon>
        <taxon>Bacillati</taxon>
        <taxon>Bacillota</taxon>
        <taxon>Clostridia</taxon>
        <taxon>Eubacteriales</taxon>
        <taxon>Desulfotomaculaceae</taxon>
        <taxon>Pelotomaculum</taxon>
    </lineage>
</organism>
<dbReference type="InterPro" id="IPR027383">
    <property type="entry name" value="Znf_put"/>
</dbReference>
<accession>A0A4Y7RHM3</accession>
<keyword evidence="5" id="KW-1185">Reference proteome</keyword>
<evidence type="ECO:0000256" key="2">
    <source>
        <dbReference type="ARBA" id="ARBA00024438"/>
    </source>
</evidence>
<sequence>MNCNLENLQAYMDNELDDFARQEMQKHFNSCRSCRRELARLKLIWLELAETETVAPPPELPYLRQQVITSTIRGRAGEQKDSAGIWDTLEMAWQPFLLGASFLPGAGLIPWLNQTVNPKMHKPGAISFSKSLWQFARRNLTKGDKP</sequence>
<evidence type="ECO:0000256" key="1">
    <source>
        <dbReference type="ARBA" id="ARBA00024353"/>
    </source>
</evidence>
<evidence type="ECO:0000313" key="5">
    <source>
        <dbReference type="Proteomes" id="UP000298324"/>
    </source>
</evidence>
<dbReference type="Gene3D" id="1.10.10.1320">
    <property type="entry name" value="Anti-sigma factor, zinc-finger domain"/>
    <property type="match status" value="1"/>
</dbReference>
<dbReference type="AlphaFoldDB" id="A0A4Y7RHM3"/>
<dbReference type="Pfam" id="PF13490">
    <property type="entry name" value="zf-HC2"/>
    <property type="match status" value="1"/>
</dbReference>
<comment type="caution">
    <text evidence="4">The sequence shown here is derived from an EMBL/GenBank/DDBJ whole genome shotgun (WGS) entry which is preliminary data.</text>
</comment>
<gene>
    <name evidence="4" type="ORF">Psch_01362</name>
</gene>
<dbReference type="RefSeq" id="WP_190239601.1">
    <property type="nucleotide sequence ID" value="NZ_QFGA01000001.1"/>
</dbReference>
<dbReference type="Proteomes" id="UP000298324">
    <property type="component" value="Unassembled WGS sequence"/>
</dbReference>
<dbReference type="EMBL" id="QFGA01000001">
    <property type="protein sequence ID" value="TEB07807.1"/>
    <property type="molecule type" value="Genomic_DNA"/>
</dbReference>
<name>A0A4Y7RHM3_9FIRM</name>
<evidence type="ECO:0000259" key="3">
    <source>
        <dbReference type="Pfam" id="PF13490"/>
    </source>
</evidence>
<feature type="domain" description="Putative zinc-finger" evidence="3">
    <location>
        <begin position="6"/>
        <end position="35"/>
    </location>
</feature>
<reference evidence="4 5" key="1">
    <citation type="journal article" date="2018" name="Environ. Microbiol.">
        <title>Novel energy conservation strategies and behaviour of Pelotomaculum schinkii driving syntrophic propionate catabolism.</title>
        <authorList>
            <person name="Hidalgo-Ahumada C.A.P."/>
            <person name="Nobu M.K."/>
            <person name="Narihiro T."/>
            <person name="Tamaki H."/>
            <person name="Liu W.T."/>
            <person name="Kamagata Y."/>
            <person name="Stams A.J.M."/>
            <person name="Imachi H."/>
            <person name="Sousa D.Z."/>
        </authorList>
    </citation>
    <scope>NUCLEOTIDE SEQUENCE [LARGE SCALE GENOMIC DNA]</scope>
    <source>
        <strain evidence="4 5">HH</strain>
    </source>
</reference>
<protein>
    <recommendedName>
        <fullName evidence="2">Anti-sigma-W factor RsiW</fullName>
    </recommendedName>
</protein>
<evidence type="ECO:0000313" key="4">
    <source>
        <dbReference type="EMBL" id="TEB07807.1"/>
    </source>
</evidence>